<accession>A0ABQ7AUZ8</accession>
<comment type="subcellular location">
    <subcellularLocation>
        <location evidence="1">Nucleus</location>
    </subcellularLocation>
</comment>
<reference evidence="8 9" key="1">
    <citation type="journal article" date="2020" name="BMC Genomics">
        <title>Intraspecific diversification of the crop wild relative Brassica cretica Lam. using demographic model selection.</title>
        <authorList>
            <person name="Kioukis A."/>
            <person name="Michalopoulou V.A."/>
            <person name="Briers L."/>
            <person name="Pirintsos S."/>
            <person name="Studholme D.J."/>
            <person name="Pavlidis P."/>
            <person name="Sarris P.F."/>
        </authorList>
    </citation>
    <scope>NUCLEOTIDE SEQUENCE [LARGE SCALE GENOMIC DNA]</scope>
    <source>
        <strain evidence="9">cv. PFS-1207/04</strain>
    </source>
</reference>
<comment type="similarity">
    <text evidence="2">Belongs to the SAP30 family.</text>
</comment>
<evidence type="ECO:0000256" key="4">
    <source>
        <dbReference type="ARBA" id="ARBA00023015"/>
    </source>
</evidence>
<sequence length="258" mass="29184">MKIEIGGFCSKFLREEKRMLEADADNSKVINGGGFSQLQSCFGDCSSEEELTVLPRHTKVVVTGNNRTKSVLVGLQGVVKKAVGLGGWHWLVLTNGIEVKLQRNALSVIEAPTGNEEDDDIEVEHIQWNNPSHMISDDSLNTHKAKQRGYRSARLSQKTMCRALSCDSHSKRQSITPRANMKVDLCKLDMPALQRYIQHFNLVDTLPNPSKEQLLDIVQRHFMSQEEMDELQVIVGFVQAAKGMKKTCWWKSKDHQKH</sequence>
<gene>
    <name evidence="8" type="ORF">DY000_02063931</name>
</gene>
<dbReference type="InterPro" id="IPR038291">
    <property type="entry name" value="SAP30_C_sf"/>
</dbReference>
<protein>
    <recommendedName>
        <fullName evidence="7">Histone deacetylase complex subunit SAP30 Sin3 binding domain-containing protein</fullName>
    </recommendedName>
</protein>
<dbReference type="PANTHER" id="PTHR13286">
    <property type="entry name" value="SAP30"/>
    <property type="match status" value="1"/>
</dbReference>
<keyword evidence="6" id="KW-0539">Nucleus</keyword>
<dbReference type="InterPro" id="IPR025718">
    <property type="entry name" value="SAP30_Sin3-bd"/>
</dbReference>
<evidence type="ECO:0000256" key="1">
    <source>
        <dbReference type="ARBA" id="ARBA00004123"/>
    </source>
</evidence>
<dbReference type="InterPro" id="IPR024145">
    <property type="entry name" value="His_deAcase_SAP30/SAP30L"/>
</dbReference>
<evidence type="ECO:0000313" key="8">
    <source>
        <dbReference type="EMBL" id="KAF3517975.1"/>
    </source>
</evidence>
<comment type="caution">
    <text evidence="8">The sequence shown here is derived from an EMBL/GenBank/DDBJ whole genome shotgun (WGS) entry which is preliminary data.</text>
</comment>
<keyword evidence="9" id="KW-1185">Reference proteome</keyword>
<evidence type="ECO:0000256" key="6">
    <source>
        <dbReference type="ARBA" id="ARBA00023242"/>
    </source>
</evidence>
<evidence type="ECO:0000259" key="7">
    <source>
        <dbReference type="Pfam" id="PF13867"/>
    </source>
</evidence>
<evidence type="ECO:0000256" key="5">
    <source>
        <dbReference type="ARBA" id="ARBA00023163"/>
    </source>
</evidence>
<dbReference type="Proteomes" id="UP000266723">
    <property type="component" value="Unassembled WGS sequence"/>
</dbReference>
<proteinExistence type="inferred from homology"/>
<keyword evidence="3" id="KW-0678">Repressor</keyword>
<evidence type="ECO:0000256" key="3">
    <source>
        <dbReference type="ARBA" id="ARBA00022491"/>
    </source>
</evidence>
<evidence type="ECO:0000313" key="9">
    <source>
        <dbReference type="Proteomes" id="UP000266723"/>
    </source>
</evidence>
<name>A0ABQ7AUZ8_BRACR</name>
<dbReference type="Pfam" id="PF13867">
    <property type="entry name" value="SAP30_Sin3_bdg"/>
    <property type="match status" value="1"/>
</dbReference>
<organism evidence="8 9">
    <name type="scientific">Brassica cretica</name>
    <name type="common">Mustard</name>
    <dbReference type="NCBI Taxonomy" id="69181"/>
    <lineage>
        <taxon>Eukaryota</taxon>
        <taxon>Viridiplantae</taxon>
        <taxon>Streptophyta</taxon>
        <taxon>Embryophyta</taxon>
        <taxon>Tracheophyta</taxon>
        <taxon>Spermatophyta</taxon>
        <taxon>Magnoliopsida</taxon>
        <taxon>eudicotyledons</taxon>
        <taxon>Gunneridae</taxon>
        <taxon>Pentapetalae</taxon>
        <taxon>rosids</taxon>
        <taxon>malvids</taxon>
        <taxon>Brassicales</taxon>
        <taxon>Brassicaceae</taxon>
        <taxon>Brassiceae</taxon>
        <taxon>Brassica</taxon>
    </lineage>
</organism>
<evidence type="ECO:0000256" key="2">
    <source>
        <dbReference type="ARBA" id="ARBA00006283"/>
    </source>
</evidence>
<keyword evidence="4" id="KW-0805">Transcription regulation</keyword>
<dbReference type="PANTHER" id="PTHR13286:SF11">
    <property type="entry name" value="HISTONE DEACETYLASE COMPLEX SUBUNIT SAP30 SIN3 BINDING DOMAIN-CONTAINING PROTEIN"/>
    <property type="match status" value="1"/>
</dbReference>
<feature type="domain" description="Histone deacetylase complex subunit SAP30 Sin3 binding" evidence="7">
    <location>
        <begin position="188"/>
        <end position="242"/>
    </location>
</feature>
<dbReference type="Gene3D" id="6.10.160.20">
    <property type="match status" value="1"/>
</dbReference>
<dbReference type="EMBL" id="QGKV02001556">
    <property type="protein sequence ID" value="KAF3517975.1"/>
    <property type="molecule type" value="Genomic_DNA"/>
</dbReference>
<keyword evidence="5" id="KW-0804">Transcription</keyword>